<proteinExistence type="predicted"/>
<gene>
    <name evidence="3" type="ORF">B0H16DRAFT_1451927</name>
</gene>
<feature type="domain" description="DUF6534" evidence="2">
    <location>
        <begin position="156"/>
        <end position="250"/>
    </location>
</feature>
<organism evidence="3 4">
    <name type="scientific">Mycena metata</name>
    <dbReference type="NCBI Taxonomy" id="1033252"/>
    <lineage>
        <taxon>Eukaryota</taxon>
        <taxon>Fungi</taxon>
        <taxon>Dikarya</taxon>
        <taxon>Basidiomycota</taxon>
        <taxon>Agaricomycotina</taxon>
        <taxon>Agaricomycetes</taxon>
        <taxon>Agaricomycetidae</taxon>
        <taxon>Agaricales</taxon>
        <taxon>Marasmiineae</taxon>
        <taxon>Mycenaceae</taxon>
        <taxon>Mycena</taxon>
    </lineage>
</organism>
<accession>A0AAD7NPN0</accession>
<evidence type="ECO:0000313" key="3">
    <source>
        <dbReference type="EMBL" id="KAJ7770454.1"/>
    </source>
</evidence>
<reference evidence="3" key="1">
    <citation type="submission" date="2023-03" db="EMBL/GenBank/DDBJ databases">
        <title>Massive genome expansion in bonnet fungi (Mycena s.s.) driven by repeated elements and novel gene families across ecological guilds.</title>
        <authorList>
            <consortium name="Lawrence Berkeley National Laboratory"/>
            <person name="Harder C.B."/>
            <person name="Miyauchi S."/>
            <person name="Viragh M."/>
            <person name="Kuo A."/>
            <person name="Thoen E."/>
            <person name="Andreopoulos B."/>
            <person name="Lu D."/>
            <person name="Skrede I."/>
            <person name="Drula E."/>
            <person name="Henrissat B."/>
            <person name="Morin E."/>
            <person name="Kohler A."/>
            <person name="Barry K."/>
            <person name="LaButti K."/>
            <person name="Morin E."/>
            <person name="Salamov A."/>
            <person name="Lipzen A."/>
            <person name="Mereny Z."/>
            <person name="Hegedus B."/>
            <person name="Baldrian P."/>
            <person name="Stursova M."/>
            <person name="Weitz H."/>
            <person name="Taylor A."/>
            <person name="Grigoriev I.V."/>
            <person name="Nagy L.G."/>
            <person name="Martin F."/>
            <person name="Kauserud H."/>
        </authorList>
    </citation>
    <scope>NUCLEOTIDE SEQUENCE</scope>
    <source>
        <strain evidence="3">CBHHK182m</strain>
    </source>
</reference>
<sequence>MSSQAIPTTVQNLVVLDLSASYGALIIAAYIGYPDDRWTLKALLKTGDVCRLFLLPQRKLPDFHVHSELNFTVREALHEAWVGAIIVIVVQLYFLRRIAMFASTTTYARSWWLRLILAVLIILSVSQVPYCAFSINRADIFIPLNLRLKRAGLVAACVVDVFIAVTMIMLLRDAGSIEGRSFKTKRTSRTIRRLIALCVNTGLVTAVIAILSLILDEAASGTVFWTAIPQYPQCSVYLSAFLANLNARHYLRGDEGVTISNVEDIHFANSTTGAPSVANVGDSHIVLTQMGSGGTGTTVQNITQDDVSTGEKYGKNIVREESEFRRSSSIHD</sequence>
<dbReference type="EMBL" id="JARKIB010000016">
    <property type="protein sequence ID" value="KAJ7770454.1"/>
    <property type="molecule type" value="Genomic_DNA"/>
</dbReference>
<comment type="caution">
    <text evidence="3">The sequence shown here is derived from an EMBL/GenBank/DDBJ whole genome shotgun (WGS) entry which is preliminary data.</text>
</comment>
<dbReference type="Pfam" id="PF20152">
    <property type="entry name" value="DUF6534"/>
    <property type="match status" value="1"/>
</dbReference>
<dbReference type="InterPro" id="IPR045339">
    <property type="entry name" value="DUF6534"/>
</dbReference>
<feature type="transmembrane region" description="Helical" evidence="1">
    <location>
        <begin position="80"/>
        <end position="99"/>
    </location>
</feature>
<keyword evidence="4" id="KW-1185">Reference proteome</keyword>
<feature type="transmembrane region" description="Helical" evidence="1">
    <location>
        <begin position="12"/>
        <end position="33"/>
    </location>
</feature>
<evidence type="ECO:0000259" key="2">
    <source>
        <dbReference type="Pfam" id="PF20152"/>
    </source>
</evidence>
<evidence type="ECO:0000313" key="4">
    <source>
        <dbReference type="Proteomes" id="UP001215598"/>
    </source>
</evidence>
<evidence type="ECO:0000256" key="1">
    <source>
        <dbReference type="SAM" id="Phobius"/>
    </source>
</evidence>
<dbReference type="AlphaFoldDB" id="A0AAD7NPN0"/>
<protein>
    <recommendedName>
        <fullName evidence="2">DUF6534 domain-containing protein</fullName>
    </recommendedName>
</protein>
<keyword evidence="1" id="KW-0472">Membrane</keyword>
<keyword evidence="1" id="KW-0812">Transmembrane</keyword>
<feature type="transmembrane region" description="Helical" evidence="1">
    <location>
        <begin position="150"/>
        <end position="171"/>
    </location>
</feature>
<dbReference type="Proteomes" id="UP001215598">
    <property type="component" value="Unassembled WGS sequence"/>
</dbReference>
<feature type="transmembrane region" description="Helical" evidence="1">
    <location>
        <begin position="191"/>
        <end position="215"/>
    </location>
</feature>
<keyword evidence="1" id="KW-1133">Transmembrane helix</keyword>
<name>A0AAD7NPN0_9AGAR</name>
<feature type="transmembrane region" description="Helical" evidence="1">
    <location>
        <begin position="111"/>
        <end position="130"/>
    </location>
</feature>